<keyword evidence="4" id="KW-0378">Hydrolase</keyword>
<dbReference type="InterPro" id="IPR012341">
    <property type="entry name" value="6hp_glycosidase-like_sf"/>
</dbReference>
<dbReference type="InterPro" id="IPR027414">
    <property type="entry name" value="GH95_N_dom"/>
</dbReference>
<dbReference type="Proteomes" id="UP000829517">
    <property type="component" value="Unassembled WGS sequence"/>
</dbReference>
<sequence>MINRLCFLLLFTTLVFQNSYSQEQKSDLKLWYNQPAKKWLEALPIGNGRLGAMAFGGVETAQLQLNEESIWAGAPENPYPKNIKSNYKEYQRLNLEGKYDEAAAFGKKYLAASPTSIRSYEPLGNVFLKFNHGDSATNYKRELNIENGINTVTYTIGENKYRRQSFISSAYDVIFYQFEVLEGNATSCEVHFEREKDIKQAVINNNTISIKGQIFDDPEGYDDNAGGSGKGGYHLKFASDVKVITSSGEVSEGLNNSLQIKDTKKFTLIIGAATNYNLALLNFDDSVDANKIVHETIKNASDITFEAAKNKHIPTFSELMNRVEFNLGDFTEDTIPTDIRLKNINEGNSHPYLNVLFFQYGRYLLASSAAFKAKLPANLQGIWSNEMWAAWEADFHLNINLQMNYWPADVTNLSETFVPLTNYMERLAEAGKITADKFIGSKGWVAHHVANPYGRTTPSGSTIGSQVANGYSFPLAGAWMSLSLWRHYQYTKNIDYLKKNYPIIEGATQFILDFLIENKKGELVTSPSYSPENRYIDPETGKHYTNTVASTIDIEIINDMFSTCLEAEKILGINHLSDKIKKALPKLPEIKIGKDGTIQEWYYDYEDVDPAHRHVSHLYALYPSNQFAPSNTNYFNAAKKTIDKRLESGGGQTGWSRAWTINFYARLLDGNTALHHANELLKHQVSPNLFDLIGRRVFQIDGNLGTTAGIAEMLMQSYEKETIRLLPALPDSWDKGSISGLIARGNFEIAMNWEHNKLTSFTIKSNDKNSVSVIYNDKKWDFDFEANETRTMEVE</sequence>
<evidence type="ECO:0000313" key="5">
    <source>
        <dbReference type="Proteomes" id="UP000829517"/>
    </source>
</evidence>
<comment type="caution">
    <text evidence="4">The sequence shown here is derived from an EMBL/GenBank/DDBJ whole genome shotgun (WGS) entry which is preliminary data.</text>
</comment>
<dbReference type="InterPro" id="IPR008928">
    <property type="entry name" value="6-hairpin_glycosidase_sf"/>
</dbReference>
<dbReference type="PIRSF" id="PIRSF007663">
    <property type="entry name" value="UCP007663"/>
    <property type="match status" value="1"/>
</dbReference>
<reference evidence="4 5" key="1">
    <citation type="submission" date="2021-01" db="EMBL/GenBank/DDBJ databases">
        <title>Genome sequencing of Joostella atrarenae M1-2 (= KCTC 23194).</title>
        <authorList>
            <person name="Zakaria M.R."/>
            <person name="Lam M.Q."/>
            <person name="Chong C.S."/>
        </authorList>
    </citation>
    <scope>NUCLEOTIDE SEQUENCE [LARGE SCALE GENOMIC DNA]</scope>
    <source>
        <strain evidence="4 5">M1-2</strain>
    </source>
</reference>
<keyword evidence="5" id="KW-1185">Reference proteome</keyword>
<evidence type="ECO:0000313" key="4">
    <source>
        <dbReference type="EMBL" id="MCF8713620.1"/>
    </source>
</evidence>
<evidence type="ECO:0000259" key="3">
    <source>
        <dbReference type="Pfam" id="PF22124"/>
    </source>
</evidence>
<dbReference type="EMBL" id="JAETXX010000001">
    <property type="protein sequence ID" value="MCF8713620.1"/>
    <property type="molecule type" value="Genomic_DNA"/>
</dbReference>
<proteinExistence type="predicted"/>
<dbReference type="InterPro" id="IPR049053">
    <property type="entry name" value="AFCA-like_C"/>
</dbReference>
<dbReference type="RefSeq" id="WP_236957586.1">
    <property type="nucleotide sequence ID" value="NZ_JAETXX010000001.1"/>
</dbReference>
<dbReference type="Pfam" id="PF14498">
    <property type="entry name" value="Glyco_hyd_65N_2"/>
    <property type="match status" value="1"/>
</dbReference>
<dbReference type="PANTHER" id="PTHR31084">
    <property type="entry name" value="ALPHA-L-FUCOSIDASE 2"/>
    <property type="match status" value="1"/>
</dbReference>
<feature type="domain" description="Glycosyl hydrolase family 95 catalytic" evidence="3">
    <location>
        <begin position="305"/>
        <end position="714"/>
    </location>
</feature>
<evidence type="ECO:0000259" key="2">
    <source>
        <dbReference type="Pfam" id="PF21307"/>
    </source>
</evidence>
<dbReference type="Pfam" id="PF21307">
    <property type="entry name" value="Glyco_hydro_95_C"/>
    <property type="match status" value="1"/>
</dbReference>
<dbReference type="InterPro" id="IPR016518">
    <property type="entry name" value="Alpha-L-fucosidase"/>
</dbReference>
<dbReference type="Pfam" id="PF22124">
    <property type="entry name" value="Glyco_hydro_95_cat"/>
    <property type="match status" value="1"/>
</dbReference>
<dbReference type="PANTHER" id="PTHR31084:SF0">
    <property type="entry name" value="ALPHA-L-FUCOSIDASE 2"/>
    <property type="match status" value="1"/>
</dbReference>
<feature type="domain" description="Alpha fucosidase A-like C-terminal" evidence="2">
    <location>
        <begin position="720"/>
        <end position="782"/>
    </location>
</feature>
<protein>
    <submittedName>
        <fullName evidence="4">Glycoside hydrolase family 95 protein</fullName>
    </submittedName>
</protein>
<feature type="domain" description="Glycosyl hydrolase family 95 N-terminal" evidence="1">
    <location>
        <begin position="30"/>
        <end position="277"/>
    </location>
</feature>
<name>A0ABS9IZK6_9FLAO</name>
<organism evidence="4 5">
    <name type="scientific">Joostella atrarenae</name>
    <dbReference type="NCBI Taxonomy" id="679257"/>
    <lineage>
        <taxon>Bacteria</taxon>
        <taxon>Pseudomonadati</taxon>
        <taxon>Bacteroidota</taxon>
        <taxon>Flavobacteriia</taxon>
        <taxon>Flavobacteriales</taxon>
        <taxon>Flavobacteriaceae</taxon>
        <taxon>Joostella</taxon>
    </lineage>
</organism>
<dbReference type="InterPro" id="IPR054363">
    <property type="entry name" value="GH95_cat"/>
</dbReference>
<dbReference type="GO" id="GO:0016787">
    <property type="term" value="F:hydrolase activity"/>
    <property type="evidence" value="ECO:0007669"/>
    <property type="project" value="UniProtKB-KW"/>
</dbReference>
<evidence type="ECO:0000259" key="1">
    <source>
        <dbReference type="Pfam" id="PF14498"/>
    </source>
</evidence>
<accession>A0ABS9IZK6</accession>
<gene>
    <name evidence="4" type="ORF">JM658_02175</name>
</gene>
<dbReference type="Gene3D" id="1.50.10.10">
    <property type="match status" value="1"/>
</dbReference>
<dbReference type="SUPFAM" id="SSF48208">
    <property type="entry name" value="Six-hairpin glycosidases"/>
    <property type="match status" value="1"/>
</dbReference>